<evidence type="ECO:0000313" key="2">
    <source>
        <dbReference type="Proteomes" id="UP000295416"/>
    </source>
</evidence>
<accession>A0A4R2NK79</accession>
<dbReference type="RefSeq" id="WP_132747649.1">
    <property type="nucleotide sequence ID" value="NZ_SLXK01000038.1"/>
</dbReference>
<comment type="caution">
    <text evidence="1">The sequence shown here is derived from an EMBL/GenBank/DDBJ whole genome shotgun (WGS) entry which is preliminary data.</text>
</comment>
<keyword evidence="2" id="KW-1185">Reference proteome</keyword>
<name>A0A4R2NK79_9BACL</name>
<reference evidence="1 2" key="1">
    <citation type="submission" date="2019-03" db="EMBL/GenBank/DDBJ databases">
        <title>Genomic Encyclopedia of Type Strains, Phase IV (KMG-IV): sequencing the most valuable type-strain genomes for metagenomic binning, comparative biology and taxonomic classification.</title>
        <authorList>
            <person name="Goeker M."/>
        </authorList>
    </citation>
    <scope>NUCLEOTIDE SEQUENCE [LARGE SCALE GENOMIC DNA]</scope>
    <source>
        <strain evidence="1 2">DSM 19377</strain>
    </source>
</reference>
<protein>
    <submittedName>
        <fullName evidence="1">Uncharacterized protein</fullName>
    </submittedName>
</protein>
<gene>
    <name evidence="1" type="ORF">EV207_13840</name>
</gene>
<proteinExistence type="predicted"/>
<evidence type="ECO:0000313" key="1">
    <source>
        <dbReference type="EMBL" id="TCP21953.1"/>
    </source>
</evidence>
<sequence>MAYLDPELMGVFRSKMANPWNYHRVYGMLRSYRMADLRHPGGAYGLVDGLSRCLGVPVSPEQRENAANWLMCCGVDPQNPGHQRRMWGLIQGGLF</sequence>
<dbReference type="Proteomes" id="UP000295416">
    <property type="component" value="Unassembled WGS sequence"/>
</dbReference>
<dbReference type="AlphaFoldDB" id="A0A4R2NK79"/>
<dbReference type="EMBL" id="SLXK01000038">
    <property type="protein sequence ID" value="TCP21953.1"/>
    <property type="molecule type" value="Genomic_DNA"/>
</dbReference>
<organism evidence="1 2">
    <name type="scientific">Scopulibacillus darangshiensis</name>
    <dbReference type="NCBI Taxonomy" id="442528"/>
    <lineage>
        <taxon>Bacteria</taxon>
        <taxon>Bacillati</taxon>
        <taxon>Bacillota</taxon>
        <taxon>Bacilli</taxon>
        <taxon>Bacillales</taxon>
        <taxon>Sporolactobacillaceae</taxon>
        <taxon>Scopulibacillus</taxon>
    </lineage>
</organism>
<dbReference type="OrthoDB" id="2624091at2"/>